<protein>
    <recommendedName>
        <fullName evidence="1">YkoP-like domain-containing protein</fullName>
    </recommendedName>
</protein>
<evidence type="ECO:0000313" key="2">
    <source>
        <dbReference type="EMBL" id="SMB91101.1"/>
    </source>
</evidence>
<dbReference type="Pfam" id="PF22790">
    <property type="entry name" value="YkoP"/>
    <property type="match status" value="1"/>
</dbReference>
<proteinExistence type="predicted"/>
<gene>
    <name evidence="2" type="ORF">SAMN00790413_00985</name>
</gene>
<evidence type="ECO:0000259" key="1">
    <source>
        <dbReference type="Pfam" id="PF22790"/>
    </source>
</evidence>
<dbReference type="SUPFAM" id="SSF88713">
    <property type="entry name" value="Glycoside hydrolase/deacetylase"/>
    <property type="match status" value="1"/>
</dbReference>
<dbReference type="AlphaFoldDB" id="A0A1W1VDH7"/>
<evidence type="ECO:0000313" key="3">
    <source>
        <dbReference type="Proteomes" id="UP000192582"/>
    </source>
</evidence>
<accession>A0A1W1VDH7</accession>
<dbReference type="STRING" id="695939.SAMN00790413_00985"/>
<dbReference type="EMBL" id="FWWU01000009">
    <property type="protein sequence ID" value="SMB91101.1"/>
    <property type="molecule type" value="Genomic_DNA"/>
</dbReference>
<sequence length="330" mass="35556">MRAGAFGTLHGGHPGDVRIGLTVPIPEAGALSPALRALRAADVRATLLLPPRLARQCPEEVRAATQAGHEVAGNGPPEDLTLLEAVAGQPVTAWALEERNLTGAALRFLAARSVRPLPVPSPVPELGLTLRVPPGELAATLPRLKALGYRPVRVRELPDLRPARPRDLLMRVYRELVDERFARAHGVVPLTERADAVMRVAAQPAPAGTPLTPGTPAAELHLHSPRLVGLAARSALGAYRAYHRSLRDVAAALRERPELANAQLVYAVTLFHGPLEKHGFTLVPLPAARARLYSLGFRVMRLVYGTTNAPSETEPKLAWMEREAFLARHG</sequence>
<organism evidence="2 3">
    <name type="scientific">Deinococcus hopiensis KR-140</name>
    <dbReference type="NCBI Taxonomy" id="695939"/>
    <lineage>
        <taxon>Bacteria</taxon>
        <taxon>Thermotogati</taxon>
        <taxon>Deinococcota</taxon>
        <taxon>Deinococci</taxon>
        <taxon>Deinococcales</taxon>
        <taxon>Deinococcaceae</taxon>
        <taxon>Deinococcus</taxon>
    </lineage>
</organism>
<dbReference type="GO" id="GO:0005975">
    <property type="term" value="P:carbohydrate metabolic process"/>
    <property type="evidence" value="ECO:0007669"/>
    <property type="project" value="InterPro"/>
</dbReference>
<dbReference type="Proteomes" id="UP000192582">
    <property type="component" value="Unassembled WGS sequence"/>
</dbReference>
<feature type="domain" description="YkoP-like" evidence="1">
    <location>
        <begin position="207"/>
        <end position="328"/>
    </location>
</feature>
<name>A0A1W1VDH7_9DEIO</name>
<dbReference type="InterPro" id="IPR011330">
    <property type="entry name" value="Glyco_hydro/deAcase_b/a-brl"/>
</dbReference>
<keyword evidence="3" id="KW-1185">Reference proteome</keyword>
<reference evidence="2 3" key="1">
    <citation type="submission" date="2017-04" db="EMBL/GenBank/DDBJ databases">
        <authorList>
            <person name="Afonso C.L."/>
            <person name="Miller P.J."/>
            <person name="Scott M.A."/>
            <person name="Spackman E."/>
            <person name="Goraichik I."/>
            <person name="Dimitrov K.M."/>
            <person name="Suarez D.L."/>
            <person name="Swayne D.E."/>
        </authorList>
    </citation>
    <scope>NUCLEOTIDE SEQUENCE [LARGE SCALE GENOMIC DNA]</scope>
    <source>
        <strain evidence="2 3">KR-140</strain>
    </source>
</reference>
<dbReference type="InterPro" id="IPR054467">
    <property type="entry name" value="YkoP-like_dom"/>
</dbReference>